<sequence>MNAVRRRHPLTGSTLHGVVANAASRMPSIFRLLGVVCLAGIVVACAARPVGDFGRAQPGVLHDQVMPSVGTFMARQRREPVSEFNQTDQEREMHDRTWRFLVAAHAKDWMFDSESELQRTRITRAKDWTFTRERYYGWLKKTHYQSSRVRYATLERHILADIDTLPTTFAAICAVQEVDRNRAIALANLSDLEPNAAHDVEMRKTENLWHIEWFVRAVNYRLDSYSYALDNLLVETPHEQSVAVDAALRQLGVWAERARRYDFCSGVSGEGGKAGVIVPSRFQTMVRDNEVIAPK</sequence>
<organism evidence="2 3">
    <name type="scientific">Devosia crocina</name>
    <dbReference type="NCBI Taxonomy" id="429728"/>
    <lineage>
        <taxon>Bacteria</taxon>
        <taxon>Pseudomonadati</taxon>
        <taxon>Pseudomonadota</taxon>
        <taxon>Alphaproteobacteria</taxon>
        <taxon>Hyphomicrobiales</taxon>
        <taxon>Devosiaceae</taxon>
        <taxon>Devosia</taxon>
    </lineage>
</organism>
<dbReference type="OrthoDB" id="8478167at2"/>
<reference evidence="2 3" key="1">
    <citation type="submission" date="2016-10" db="EMBL/GenBank/DDBJ databases">
        <authorList>
            <person name="de Groot N.N."/>
        </authorList>
    </citation>
    <scope>NUCLEOTIDE SEQUENCE [LARGE SCALE GENOMIC DNA]</scope>
    <source>
        <strain evidence="2 3">IPL20</strain>
    </source>
</reference>
<evidence type="ECO:0000313" key="3">
    <source>
        <dbReference type="Proteomes" id="UP000199074"/>
    </source>
</evidence>
<dbReference type="RefSeq" id="WP_139232574.1">
    <property type="nucleotide sequence ID" value="NZ_FPCK01000002.1"/>
</dbReference>
<dbReference type="AlphaFoldDB" id="A0A1I7NMQ2"/>
<keyword evidence="1" id="KW-0472">Membrane</keyword>
<gene>
    <name evidence="2" type="ORF">SAMN05216456_2283</name>
</gene>
<feature type="transmembrane region" description="Helical" evidence="1">
    <location>
        <begin position="29"/>
        <end position="47"/>
    </location>
</feature>
<protein>
    <submittedName>
        <fullName evidence="2">Uncharacterized protein</fullName>
    </submittedName>
</protein>
<evidence type="ECO:0000256" key="1">
    <source>
        <dbReference type="SAM" id="Phobius"/>
    </source>
</evidence>
<name>A0A1I7NMQ2_9HYPH</name>
<accession>A0A1I7NMQ2</accession>
<proteinExistence type="predicted"/>
<dbReference type="STRING" id="429728.SAMN05216456_2283"/>
<dbReference type="EMBL" id="FPCK01000002">
    <property type="protein sequence ID" value="SFV35942.1"/>
    <property type="molecule type" value="Genomic_DNA"/>
</dbReference>
<evidence type="ECO:0000313" key="2">
    <source>
        <dbReference type="EMBL" id="SFV35942.1"/>
    </source>
</evidence>
<keyword evidence="1" id="KW-0812">Transmembrane</keyword>
<dbReference type="Proteomes" id="UP000199074">
    <property type="component" value="Unassembled WGS sequence"/>
</dbReference>
<keyword evidence="1" id="KW-1133">Transmembrane helix</keyword>
<keyword evidence="3" id="KW-1185">Reference proteome</keyword>